<dbReference type="PANTHER" id="PTHR35864:SF1">
    <property type="entry name" value="ZINC METALLOPROTEASE YWHC-RELATED"/>
    <property type="match status" value="1"/>
</dbReference>
<keyword evidence="16" id="KW-1185">Reference proteome</keyword>
<dbReference type="RefSeq" id="WP_204443462.1">
    <property type="nucleotide sequence ID" value="NZ_JACJKY010000001.1"/>
</dbReference>
<comment type="caution">
    <text evidence="15">The sequence shown here is derived from an EMBL/GenBank/DDBJ whole genome shotgun (WGS) entry which is preliminary data.</text>
</comment>
<evidence type="ECO:0000256" key="13">
    <source>
        <dbReference type="SAM" id="Phobius"/>
    </source>
</evidence>
<evidence type="ECO:0000256" key="11">
    <source>
        <dbReference type="ARBA" id="ARBA00023049"/>
    </source>
</evidence>
<evidence type="ECO:0000256" key="9">
    <source>
        <dbReference type="ARBA" id="ARBA00022833"/>
    </source>
</evidence>
<dbReference type="GO" id="GO:0006508">
    <property type="term" value="P:proteolysis"/>
    <property type="evidence" value="ECO:0007669"/>
    <property type="project" value="UniProtKB-KW"/>
</dbReference>
<comment type="subcellular location">
    <subcellularLocation>
        <location evidence="2">Cell membrane</location>
        <topology evidence="2">Multi-pass membrane protein</topology>
    </subcellularLocation>
</comment>
<keyword evidence="8" id="KW-0378">Hydrolase</keyword>
<evidence type="ECO:0000256" key="7">
    <source>
        <dbReference type="ARBA" id="ARBA00022723"/>
    </source>
</evidence>
<dbReference type="Pfam" id="PF02163">
    <property type="entry name" value="Peptidase_M50"/>
    <property type="match status" value="1"/>
</dbReference>
<evidence type="ECO:0000256" key="1">
    <source>
        <dbReference type="ARBA" id="ARBA00001947"/>
    </source>
</evidence>
<proteinExistence type="inferred from homology"/>
<keyword evidence="10 13" id="KW-1133">Transmembrane helix</keyword>
<evidence type="ECO:0000259" key="14">
    <source>
        <dbReference type="Pfam" id="PF02163"/>
    </source>
</evidence>
<comment type="cofactor">
    <cofactor evidence="1">
        <name>Zn(2+)</name>
        <dbReference type="ChEBI" id="CHEBI:29105"/>
    </cofactor>
</comment>
<evidence type="ECO:0000256" key="2">
    <source>
        <dbReference type="ARBA" id="ARBA00004651"/>
    </source>
</evidence>
<feature type="domain" description="Peptidase M50" evidence="14">
    <location>
        <begin position="132"/>
        <end position="197"/>
    </location>
</feature>
<keyword evidence="11" id="KW-0482">Metalloprotease</keyword>
<evidence type="ECO:0000256" key="10">
    <source>
        <dbReference type="ARBA" id="ARBA00022989"/>
    </source>
</evidence>
<evidence type="ECO:0000256" key="6">
    <source>
        <dbReference type="ARBA" id="ARBA00022692"/>
    </source>
</evidence>
<dbReference type="InterPro" id="IPR008915">
    <property type="entry name" value="Peptidase_M50"/>
</dbReference>
<dbReference type="EMBL" id="JACJKY010000001">
    <property type="protein sequence ID" value="MBM6919569.1"/>
    <property type="molecule type" value="Genomic_DNA"/>
</dbReference>
<dbReference type="GO" id="GO:0046872">
    <property type="term" value="F:metal ion binding"/>
    <property type="evidence" value="ECO:0007669"/>
    <property type="project" value="UniProtKB-KW"/>
</dbReference>
<dbReference type="InterPro" id="IPR052348">
    <property type="entry name" value="Metallopeptidase_M50B"/>
</dbReference>
<sequence>MLRTLLSGNPVAIMSSLLAYAVIIFTALPIHEFMHGWIAKKLGDPTATNLGRLTLNPIAHFDPIGTTALVLFGFGWAKPVPVNPFYFKNRKNGMALTALGGPLANFLLATVSLLILKCIVYFAPNLIFFSLLGTVMQLIAQVNISLAAFNLIPLPPLDGSKIIGFFLPQNIYARFEMFFARYQQIIFYAMVFLLFVLPNIGGPFSVFSNIINIPFNAFWNGLYWLADHLTGFVDLIAQVIA</sequence>
<organism evidence="15 16">
    <name type="scientific">Merdimmobilis hominis</name>
    <dbReference type="NCBI Taxonomy" id="2897707"/>
    <lineage>
        <taxon>Bacteria</taxon>
        <taxon>Bacillati</taxon>
        <taxon>Bacillota</taxon>
        <taxon>Clostridia</taxon>
        <taxon>Eubacteriales</taxon>
        <taxon>Oscillospiraceae</taxon>
        <taxon>Merdimmobilis</taxon>
    </lineage>
</organism>
<evidence type="ECO:0000256" key="5">
    <source>
        <dbReference type="ARBA" id="ARBA00022670"/>
    </source>
</evidence>
<protein>
    <submittedName>
        <fullName evidence="15">Site-2 protease family protein</fullName>
    </submittedName>
</protein>
<reference evidence="15" key="1">
    <citation type="submission" date="2020-08" db="EMBL/GenBank/DDBJ databases">
        <authorList>
            <person name="Cejkova D."/>
            <person name="Kubasova T."/>
            <person name="Jahodarova E."/>
            <person name="Rychlik I."/>
        </authorList>
    </citation>
    <scope>NUCLEOTIDE SEQUENCE</scope>
    <source>
        <strain evidence="15">An559</strain>
    </source>
</reference>
<keyword evidence="6 13" id="KW-0812">Transmembrane</keyword>
<evidence type="ECO:0000313" key="15">
    <source>
        <dbReference type="EMBL" id="MBM6919569.1"/>
    </source>
</evidence>
<dbReference type="GO" id="GO:0008237">
    <property type="term" value="F:metallopeptidase activity"/>
    <property type="evidence" value="ECO:0007669"/>
    <property type="project" value="UniProtKB-KW"/>
</dbReference>
<feature type="transmembrane region" description="Helical" evidence="13">
    <location>
        <begin position="128"/>
        <end position="152"/>
    </location>
</feature>
<dbReference type="CDD" id="cd06158">
    <property type="entry name" value="S2P-M50_like_1"/>
    <property type="match status" value="1"/>
</dbReference>
<evidence type="ECO:0000256" key="12">
    <source>
        <dbReference type="ARBA" id="ARBA00023136"/>
    </source>
</evidence>
<dbReference type="InterPro" id="IPR044537">
    <property type="entry name" value="Rip2-like"/>
</dbReference>
<reference evidence="15" key="2">
    <citation type="journal article" date="2021" name="Sci. Rep.">
        <title>The distribution of antibiotic resistance genes in chicken gut microbiota commensals.</title>
        <authorList>
            <person name="Juricova H."/>
            <person name="Matiasovicova J."/>
            <person name="Kubasova T."/>
            <person name="Cejkova D."/>
            <person name="Rychlik I."/>
        </authorList>
    </citation>
    <scope>NUCLEOTIDE SEQUENCE</scope>
    <source>
        <strain evidence="15">An559</strain>
    </source>
</reference>
<dbReference type="GO" id="GO:0005886">
    <property type="term" value="C:plasma membrane"/>
    <property type="evidence" value="ECO:0007669"/>
    <property type="project" value="UniProtKB-SubCell"/>
</dbReference>
<dbReference type="Proteomes" id="UP000774750">
    <property type="component" value="Unassembled WGS sequence"/>
</dbReference>
<dbReference type="AlphaFoldDB" id="A0A939BBR2"/>
<comment type="similarity">
    <text evidence="3">Belongs to the peptidase M50B family.</text>
</comment>
<evidence type="ECO:0000313" key="16">
    <source>
        <dbReference type="Proteomes" id="UP000774750"/>
    </source>
</evidence>
<accession>A0A939BBR2</accession>
<keyword evidence="5 15" id="KW-0645">Protease</keyword>
<keyword evidence="4" id="KW-1003">Cell membrane</keyword>
<evidence type="ECO:0000256" key="4">
    <source>
        <dbReference type="ARBA" id="ARBA00022475"/>
    </source>
</evidence>
<dbReference type="PANTHER" id="PTHR35864">
    <property type="entry name" value="ZINC METALLOPROTEASE MJ0611-RELATED"/>
    <property type="match status" value="1"/>
</dbReference>
<feature type="transmembrane region" description="Helical" evidence="13">
    <location>
        <begin position="12"/>
        <end position="31"/>
    </location>
</feature>
<keyword evidence="7" id="KW-0479">Metal-binding</keyword>
<name>A0A939BBR2_9FIRM</name>
<feature type="transmembrane region" description="Helical" evidence="13">
    <location>
        <begin position="185"/>
        <end position="207"/>
    </location>
</feature>
<gene>
    <name evidence="15" type="ORF">H6A12_00070</name>
</gene>
<keyword evidence="12 13" id="KW-0472">Membrane</keyword>
<keyword evidence="9" id="KW-0862">Zinc</keyword>
<feature type="transmembrane region" description="Helical" evidence="13">
    <location>
        <begin position="96"/>
        <end position="122"/>
    </location>
</feature>
<evidence type="ECO:0000256" key="3">
    <source>
        <dbReference type="ARBA" id="ARBA00007931"/>
    </source>
</evidence>
<evidence type="ECO:0000256" key="8">
    <source>
        <dbReference type="ARBA" id="ARBA00022801"/>
    </source>
</evidence>